<dbReference type="OrthoDB" id="5980714at2759"/>
<gene>
    <name evidence="2" type="ORF">pdam_00001519</name>
</gene>
<comment type="caution">
    <text evidence="2">The sequence shown here is derived from an EMBL/GenBank/DDBJ whole genome shotgun (WGS) entry which is preliminary data.</text>
</comment>
<keyword evidence="3" id="KW-1185">Reference proteome</keyword>
<dbReference type="Proteomes" id="UP000275408">
    <property type="component" value="Unassembled WGS sequence"/>
</dbReference>
<name>A0A3M6U5G0_POCDA</name>
<evidence type="ECO:0000256" key="1">
    <source>
        <dbReference type="SAM" id="MobiDB-lite"/>
    </source>
</evidence>
<feature type="region of interest" description="Disordered" evidence="1">
    <location>
        <begin position="358"/>
        <end position="391"/>
    </location>
</feature>
<protein>
    <submittedName>
        <fullName evidence="2">Uncharacterized protein</fullName>
    </submittedName>
</protein>
<reference evidence="2 3" key="1">
    <citation type="journal article" date="2018" name="Sci. Rep.">
        <title>Comparative analysis of the Pocillopora damicornis genome highlights role of immune system in coral evolution.</title>
        <authorList>
            <person name="Cunning R."/>
            <person name="Bay R.A."/>
            <person name="Gillette P."/>
            <person name="Baker A.C."/>
            <person name="Traylor-Knowles N."/>
        </authorList>
    </citation>
    <scope>NUCLEOTIDE SEQUENCE [LARGE SCALE GENOMIC DNA]</scope>
    <source>
        <strain evidence="2">RSMAS</strain>
        <tissue evidence="2">Whole animal</tissue>
    </source>
</reference>
<sequence>MSVWIKNLQGKIAILLTYPAGRKESGEMKVFIGFLLFAFATADIYKWVGLPEQNFKLLDNLLNGEHSAIYLGVKFCWCETSNLQSLESLKPGLGNLRMSDDGEEKEGSGEGSGEPEGSGAGKPPPFKETIEDLVESLHTIIPALKILKEARDKKNHEYAQELVKAIKNGADDESIKKLLGYHVMKLHERCHLLKLAFARHANQSGLLDHLSSDDLDFTQMMGKVIGAAEKYGFDVFQAFVHIVHIKGLHNHPGARAIMAVGGLVADVACETKLDGLLNIVGKMIEKEDKDGDYDLSDKFIPFLYSQKSKFCKGRMMKAVAAHMASNKKDRAFLVVGDYVVDNMRRALLIGLAVHKELKKGEEKSEEPGEEKGEEKSEEPGEEKSEKPIGDKLKRLADFVEEELDQLPDTLKPASHH</sequence>
<feature type="region of interest" description="Disordered" evidence="1">
    <location>
        <begin position="94"/>
        <end position="126"/>
    </location>
</feature>
<feature type="compositionally biased region" description="Gly residues" evidence="1">
    <location>
        <begin position="109"/>
        <end position="120"/>
    </location>
</feature>
<evidence type="ECO:0000313" key="2">
    <source>
        <dbReference type="EMBL" id="RMX48784.1"/>
    </source>
</evidence>
<organism evidence="2 3">
    <name type="scientific">Pocillopora damicornis</name>
    <name type="common">Cauliflower coral</name>
    <name type="synonym">Millepora damicornis</name>
    <dbReference type="NCBI Taxonomy" id="46731"/>
    <lineage>
        <taxon>Eukaryota</taxon>
        <taxon>Metazoa</taxon>
        <taxon>Cnidaria</taxon>
        <taxon>Anthozoa</taxon>
        <taxon>Hexacorallia</taxon>
        <taxon>Scleractinia</taxon>
        <taxon>Astrocoeniina</taxon>
        <taxon>Pocilloporidae</taxon>
        <taxon>Pocillopora</taxon>
    </lineage>
</organism>
<dbReference type="AlphaFoldDB" id="A0A3M6U5G0"/>
<accession>A0A3M6U5G0</accession>
<proteinExistence type="predicted"/>
<dbReference type="EMBL" id="RCHS01002239">
    <property type="protein sequence ID" value="RMX48784.1"/>
    <property type="molecule type" value="Genomic_DNA"/>
</dbReference>
<evidence type="ECO:0000313" key="3">
    <source>
        <dbReference type="Proteomes" id="UP000275408"/>
    </source>
</evidence>